<keyword evidence="1" id="KW-1133">Transmembrane helix</keyword>
<feature type="transmembrane region" description="Helical" evidence="1">
    <location>
        <begin position="6"/>
        <end position="26"/>
    </location>
</feature>
<evidence type="ECO:0000256" key="1">
    <source>
        <dbReference type="SAM" id="Phobius"/>
    </source>
</evidence>
<sequence length="266" mass="29247">MVKRLSVVVTAIVVGIVAGSFVVTVCSNGIARLQEELGGVNETIHSSKMQVSLLQYTDDPQDFRDSIEQWSLHLQEMTSLGRNIVAEILNEQPLMKQSSYLAAVALPLSIACLSCGYLASDLLGTFLVSALLSSLMGCLPVLKTMASMNDGMREILDEAAGPVMQELLHRSNANDEYLQLMLFVTGHLRRIDESPPWMCVGPGDLGLKLLGRSLSRHVTFSSHKYGWAFTEGCVPVTWDVMRWSAMAATSFVSAVLLKRCIRFKTF</sequence>
<name>A0A7S4U995_GUITH</name>
<protein>
    <submittedName>
        <fullName evidence="2">Uncharacterized protein</fullName>
    </submittedName>
</protein>
<dbReference type="AlphaFoldDB" id="A0A7S4U995"/>
<feature type="transmembrane region" description="Helical" evidence="1">
    <location>
        <begin position="125"/>
        <end position="142"/>
    </location>
</feature>
<feature type="transmembrane region" description="Helical" evidence="1">
    <location>
        <begin position="100"/>
        <end position="119"/>
    </location>
</feature>
<evidence type="ECO:0000313" key="2">
    <source>
        <dbReference type="EMBL" id="CAE2341790.1"/>
    </source>
</evidence>
<organism evidence="2">
    <name type="scientific">Guillardia theta</name>
    <name type="common">Cryptophyte</name>
    <name type="synonym">Cryptomonas phi</name>
    <dbReference type="NCBI Taxonomy" id="55529"/>
    <lineage>
        <taxon>Eukaryota</taxon>
        <taxon>Cryptophyceae</taxon>
        <taxon>Pyrenomonadales</taxon>
        <taxon>Geminigeraceae</taxon>
        <taxon>Guillardia</taxon>
    </lineage>
</organism>
<keyword evidence="1" id="KW-0472">Membrane</keyword>
<accession>A0A7S4U995</accession>
<reference evidence="2" key="1">
    <citation type="submission" date="2021-01" db="EMBL/GenBank/DDBJ databases">
        <authorList>
            <person name="Corre E."/>
            <person name="Pelletier E."/>
            <person name="Niang G."/>
            <person name="Scheremetjew M."/>
            <person name="Finn R."/>
            <person name="Kale V."/>
            <person name="Holt S."/>
            <person name="Cochrane G."/>
            <person name="Meng A."/>
            <person name="Brown T."/>
            <person name="Cohen L."/>
        </authorList>
    </citation>
    <scope>NUCLEOTIDE SEQUENCE</scope>
    <source>
        <strain evidence="2">CCMP 2712</strain>
    </source>
</reference>
<proteinExistence type="predicted"/>
<gene>
    <name evidence="2" type="ORF">GTHE00462_LOCUS39786</name>
</gene>
<keyword evidence="1" id="KW-0812">Transmembrane</keyword>
<dbReference type="EMBL" id="HBKN01051007">
    <property type="protein sequence ID" value="CAE2341790.1"/>
    <property type="molecule type" value="Transcribed_RNA"/>
</dbReference>